<keyword evidence="1" id="KW-0963">Cytoplasm</keyword>
<reference evidence="5 6" key="1">
    <citation type="journal article" date="2016" name="Nat. Commun.">
        <title>Thousands of microbial genomes shed light on interconnected biogeochemical processes in an aquifer system.</title>
        <authorList>
            <person name="Anantharaman K."/>
            <person name="Brown C.T."/>
            <person name="Hug L.A."/>
            <person name="Sharon I."/>
            <person name="Castelle C.J."/>
            <person name="Probst A.J."/>
            <person name="Thomas B.C."/>
            <person name="Singh A."/>
            <person name="Wilkins M.J."/>
            <person name="Karaoz U."/>
            <person name="Brodie E.L."/>
            <person name="Williams K.H."/>
            <person name="Hubbard S.S."/>
            <person name="Banfield J.F."/>
        </authorList>
    </citation>
    <scope>NUCLEOTIDE SEQUENCE [LARGE SCALE GENOMIC DNA]</scope>
</reference>
<dbReference type="NCBIfam" id="TIGR00281">
    <property type="entry name" value="SMC-Scp complex subunit ScpB"/>
    <property type="match status" value="1"/>
</dbReference>
<keyword evidence="2" id="KW-0132">Cell division</keyword>
<keyword evidence="3" id="KW-0159">Chromosome partition</keyword>
<dbReference type="Proteomes" id="UP000178936">
    <property type="component" value="Unassembled WGS sequence"/>
</dbReference>
<dbReference type="PANTHER" id="PTHR34298">
    <property type="entry name" value="SEGREGATION AND CONDENSATION PROTEIN B"/>
    <property type="match status" value="1"/>
</dbReference>
<dbReference type="InterPro" id="IPR036388">
    <property type="entry name" value="WH-like_DNA-bd_sf"/>
</dbReference>
<evidence type="ECO:0000256" key="2">
    <source>
        <dbReference type="ARBA" id="ARBA00022618"/>
    </source>
</evidence>
<sequence>MSSSSKSASIIAQVESILFAAGKPLSLKKLADILKVTVGDVEAAVTELEKKLRDGEHGLEIILHQGEAVMATRPEHSDLVSEFIKAEELGDLTRPQLEALSVLAYRGPLAKSELEQVRGVNCSLILRNLMIRGLVEPVNSEASLPRYQVTVDFLRYLGLSSVKELPEYENFVKDDNLNQAIAASEANKDATEQTQSALAL</sequence>
<dbReference type="InterPro" id="IPR036390">
    <property type="entry name" value="WH_DNA-bd_sf"/>
</dbReference>
<dbReference type="PANTHER" id="PTHR34298:SF2">
    <property type="entry name" value="SEGREGATION AND CONDENSATION PROTEIN B"/>
    <property type="match status" value="1"/>
</dbReference>
<evidence type="ECO:0000313" key="6">
    <source>
        <dbReference type="Proteomes" id="UP000178936"/>
    </source>
</evidence>
<proteinExistence type="predicted"/>
<dbReference type="AlphaFoldDB" id="A0A1G2Q3Y7"/>
<accession>A0A1G2Q3Y7</accession>
<comment type="caution">
    <text evidence="5">The sequence shown here is derived from an EMBL/GenBank/DDBJ whole genome shotgun (WGS) entry which is preliminary data.</text>
</comment>
<evidence type="ECO:0000256" key="1">
    <source>
        <dbReference type="ARBA" id="ARBA00022490"/>
    </source>
</evidence>
<dbReference type="GO" id="GO:0051304">
    <property type="term" value="P:chromosome separation"/>
    <property type="evidence" value="ECO:0007669"/>
    <property type="project" value="InterPro"/>
</dbReference>
<dbReference type="Gene3D" id="1.10.10.10">
    <property type="entry name" value="Winged helix-like DNA-binding domain superfamily/Winged helix DNA-binding domain"/>
    <property type="match status" value="2"/>
</dbReference>
<organism evidence="5 6">
    <name type="scientific">Candidatus Veblenbacteria bacterium RIFOXYA2_FULL_43_9</name>
    <dbReference type="NCBI Taxonomy" id="1802425"/>
    <lineage>
        <taxon>Bacteria</taxon>
        <taxon>Candidatus Vebleniibacteriota</taxon>
    </lineage>
</organism>
<evidence type="ECO:0000256" key="4">
    <source>
        <dbReference type="ARBA" id="ARBA00023306"/>
    </source>
</evidence>
<evidence type="ECO:0000313" key="5">
    <source>
        <dbReference type="EMBL" id="OHA55264.1"/>
    </source>
</evidence>
<keyword evidence="4" id="KW-0131">Cell cycle</keyword>
<dbReference type="EMBL" id="MHTB01000019">
    <property type="protein sequence ID" value="OHA55264.1"/>
    <property type="molecule type" value="Genomic_DNA"/>
</dbReference>
<name>A0A1G2Q3Y7_9BACT</name>
<protein>
    <submittedName>
        <fullName evidence="5">SMC-Scp complex subunit ScpB</fullName>
    </submittedName>
</protein>
<gene>
    <name evidence="5" type="ORF">A2226_01800</name>
</gene>
<dbReference type="GO" id="GO:0051301">
    <property type="term" value="P:cell division"/>
    <property type="evidence" value="ECO:0007669"/>
    <property type="project" value="UniProtKB-KW"/>
</dbReference>
<evidence type="ECO:0000256" key="3">
    <source>
        <dbReference type="ARBA" id="ARBA00022829"/>
    </source>
</evidence>
<dbReference type="InterPro" id="IPR005234">
    <property type="entry name" value="ScpB_csome_segregation"/>
</dbReference>
<dbReference type="Pfam" id="PF04079">
    <property type="entry name" value="SMC_ScpB"/>
    <property type="match status" value="1"/>
</dbReference>
<dbReference type="SUPFAM" id="SSF46785">
    <property type="entry name" value="Winged helix' DNA-binding domain"/>
    <property type="match status" value="2"/>
</dbReference>